<dbReference type="InterPro" id="IPR013762">
    <property type="entry name" value="Integrase-like_cat_sf"/>
</dbReference>
<evidence type="ECO:0000259" key="2">
    <source>
        <dbReference type="PROSITE" id="PS51898"/>
    </source>
</evidence>
<dbReference type="PROSITE" id="PS51898">
    <property type="entry name" value="TYR_RECOMBINASE"/>
    <property type="match status" value="1"/>
</dbReference>
<dbReference type="RefSeq" id="WP_185104817.1">
    <property type="nucleotide sequence ID" value="NZ_BAAAXY010000045.1"/>
</dbReference>
<sequence>MAGTRPHELRHTYATRLRHDGADLDQIRKLLGHDSLDTARRYFLASDEEITARVDRALGY</sequence>
<dbReference type="Pfam" id="PF00589">
    <property type="entry name" value="Phage_integrase"/>
    <property type="match status" value="1"/>
</dbReference>
<reference evidence="3 4" key="1">
    <citation type="submission" date="2020-08" db="EMBL/GenBank/DDBJ databases">
        <title>Sequencing the genomes of 1000 actinobacteria strains.</title>
        <authorList>
            <person name="Klenk H.-P."/>
        </authorList>
    </citation>
    <scope>NUCLEOTIDE SEQUENCE [LARGE SCALE GENOMIC DNA]</scope>
    <source>
        <strain evidence="3 4">DSM 43768</strain>
    </source>
</reference>
<dbReference type="GO" id="GO:0003677">
    <property type="term" value="F:DNA binding"/>
    <property type="evidence" value="ECO:0007669"/>
    <property type="project" value="InterPro"/>
</dbReference>
<gene>
    <name evidence="3" type="ORF">HD593_005359</name>
</gene>
<dbReference type="GO" id="GO:0015074">
    <property type="term" value="P:DNA integration"/>
    <property type="evidence" value="ECO:0007669"/>
    <property type="project" value="InterPro"/>
</dbReference>
<dbReference type="Gene3D" id="1.10.443.10">
    <property type="entry name" value="Intergrase catalytic core"/>
    <property type="match status" value="1"/>
</dbReference>
<comment type="caution">
    <text evidence="3">The sequence shown here is derived from an EMBL/GenBank/DDBJ whole genome shotgun (WGS) entry which is preliminary data.</text>
</comment>
<dbReference type="InterPro" id="IPR002104">
    <property type="entry name" value="Integrase_catalytic"/>
</dbReference>
<dbReference type="AlphaFoldDB" id="A0A7X0NW73"/>
<evidence type="ECO:0000256" key="1">
    <source>
        <dbReference type="ARBA" id="ARBA00023172"/>
    </source>
</evidence>
<name>A0A7X0NW73_9ACTN</name>
<feature type="domain" description="Tyr recombinase" evidence="2">
    <location>
        <begin position="1"/>
        <end position="55"/>
    </location>
</feature>
<evidence type="ECO:0000313" key="3">
    <source>
        <dbReference type="EMBL" id="MBB6550564.1"/>
    </source>
</evidence>
<protein>
    <submittedName>
        <fullName evidence="3">Site-specific recombinase XerD</fullName>
    </submittedName>
</protein>
<keyword evidence="4" id="KW-1185">Reference proteome</keyword>
<dbReference type="SUPFAM" id="SSF56349">
    <property type="entry name" value="DNA breaking-rejoining enzymes"/>
    <property type="match status" value="1"/>
</dbReference>
<keyword evidence="1" id="KW-0233">DNA recombination</keyword>
<dbReference type="Proteomes" id="UP000565579">
    <property type="component" value="Unassembled WGS sequence"/>
</dbReference>
<proteinExistence type="predicted"/>
<accession>A0A7X0NW73</accession>
<dbReference type="GO" id="GO:0006310">
    <property type="term" value="P:DNA recombination"/>
    <property type="evidence" value="ECO:0007669"/>
    <property type="project" value="UniProtKB-KW"/>
</dbReference>
<dbReference type="EMBL" id="JACHMI010000001">
    <property type="protein sequence ID" value="MBB6550564.1"/>
    <property type="molecule type" value="Genomic_DNA"/>
</dbReference>
<organism evidence="3 4">
    <name type="scientific">Nonomuraea rubra</name>
    <dbReference type="NCBI Taxonomy" id="46180"/>
    <lineage>
        <taxon>Bacteria</taxon>
        <taxon>Bacillati</taxon>
        <taxon>Actinomycetota</taxon>
        <taxon>Actinomycetes</taxon>
        <taxon>Streptosporangiales</taxon>
        <taxon>Streptosporangiaceae</taxon>
        <taxon>Nonomuraea</taxon>
    </lineage>
</organism>
<dbReference type="InterPro" id="IPR011010">
    <property type="entry name" value="DNA_brk_join_enz"/>
</dbReference>
<evidence type="ECO:0000313" key="4">
    <source>
        <dbReference type="Proteomes" id="UP000565579"/>
    </source>
</evidence>
<dbReference type="CDD" id="cd00397">
    <property type="entry name" value="DNA_BRE_C"/>
    <property type="match status" value="1"/>
</dbReference>